<dbReference type="InterPro" id="IPR001128">
    <property type="entry name" value="Cyt_P450"/>
</dbReference>
<dbReference type="PANTHER" id="PTHR46300:SF7">
    <property type="entry name" value="P450, PUTATIVE (EUROFUNG)-RELATED"/>
    <property type="match status" value="1"/>
</dbReference>
<dbReference type="PANTHER" id="PTHR46300">
    <property type="entry name" value="P450, PUTATIVE (EUROFUNG)-RELATED-RELATED"/>
    <property type="match status" value="1"/>
</dbReference>
<comment type="caution">
    <text evidence="9">The sequence shown here is derived from an EMBL/GenBank/DDBJ whole genome shotgun (WGS) entry which is preliminary data.</text>
</comment>
<dbReference type="EMBL" id="JARVKF010000413">
    <property type="protein sequence ID" value="KAK9415734.1"/>
    <property type="molecule type" value="Genomic_DNA"/>
</dbReference>
<accession>A0ABR2UMI3</accession>
<comment type="cofactor">
    <cofactor evidence="1">
        <name>heme</name>
        <dbReference type="ChEBI" id="CHEBI:30413"/>
    </cofactor>
</comment>
<name>A0ABR2UMI3_9PEZI</name>
<evidence type="ECO:0000256" key="7">
    <source>
        <dbReference type="ARBA" id="ARBA00023033"/>
    </source>
</evidence>
<evidence type="ECO:0000256" key="6">
    <source>
        <dbReference type="ARBA" id="ARBA00023004"/>
    </source>
</evidence>
<dbReference type="Gene3D" id="1.10.630.10">
    <property type="entry name" value="Cytochrome P450"/>
    <property type="match status" value="1"/>
</dbReference>
<keyword evidence="5 8" id="KW-0560">Oxidoreductase</keyword>
<organism evidence="9 10">
    <name type="scientific">Seiridium unicorne</name>
    <dbReference type="NCBI Taxonomy" id="138068"/>
    <lineage>
        <taxon>Eukaryota</taxon>
        <taxon>Fungi</taxon>
        <taxon>Dikarya</taxon>
        <taxon>Ascomycota</taxon>
        <taxon>Pezizomycotina</taxon>
        <taxon>Sordariomycetes</taxon>
        <taxon>Xylariomycetidae</taxon>
        <taxon>Amphisphaeriales</taxon>
        <taxon>Sporocadaceae</taxon>
        <taxon>Seiridium</taxon>
    </lineage>
</organism>
<dbReference type="InterPro" id="IPR050364">
    <property type="entry name" value="Cytochrome_P450_fung"/>
</dbReference>
<evidence type="ECO:0000256" key="3">
    <source>
        <dbReference type="ARBA" id="ARBA00022617"/>
    </source>
</evidence>
<dbReference type="InterPro" id="IPR002401">
    <property type="entry name" value="Cyt_P450_E_grp-I"/>
</dbReference>
<dbReference type="CDD" id="cd11065">
    <property type="entry name" value="CYP64-like"/>
    <property type="match status" value="1"/>
</dbReference>
<comment type="similarity">
    <text evidence="2 8">Belongs to the cytochrome P450 family.</text>
</comment>
<keyword evidence="7 8" id="KW-0503">Monooxygenase</keyword>
<gene>
    <name evidence="9" type="ORF">SUNI508_10212</name>
</gene>
<evidence type="ECO:0000313" key="10">
    <source>
        <dbReference type="Proteomes" id="UP001408356"/>
    </source>
</evidence>
<keyword evidence="10" id="KW-1185">Reference proteome</keyword>
<dbReference type="PRINTS" id="PR00385">
    <property type="entry name" value="P450"/>
</dbReference>
<dbReference type="InterPro" id="IPR036396">
    <property type="entry name" value="Cyt_P450_sf"/>
</dbReference>
<dbReference type="SUPFAM" id="SSF48264">
    <property type="entry name" value="Cytochrome P450"/>
    <property type="match status" value="1"/>
</dbReference>
<sequence>MPQLIALHGFIVAIIGLVASLRQWSRRKTMSKLPPGPNPLPIIGNVLDLPPNGVPEFQHWLKHGKAYGPMTAITIMGQTLIIIYERQVAHDLLDKCSSRCSGRPKAEFASNLCGYGDWMVMQQDNAKLRRCRKFVHQQLGTKTAVANFNNVQEAEVYRFLSRVLKEPEGLVKHLKTKTSAMISKIVYGYAIQPDRADPLVDLVDLNLANAQRATIPMAWLVDAIPALKYLPNGFPGTAFKKTAQRFNKVNKMATDVPFKFVQHQIATGTQRPSFVADLIQQADNVKCGGVSSYNDDLKWAAAMLYNGGLDTTVALLSGLFLALAKFPQVQCKAQEEIDRVVGGDRLPGFQDRDKLVFVEAVVKEAFRWWPSAPLGFPHTVTEDITYKGDLLPKGATVFSNIWWLCRDPKVYADPHTFNPDRFLSPRNEPSPYTEVFGYGRRICPGRHLSDSSVYLTIAQTLATFTIRKGFDEDGKEVDVRLEATPGLINLPVEVPLKVVPRSLKHADLIKSLEIQHPWEKSDADLLLECAS</sequence>
<keyword evidence="3 8" id="KW-0349">Heme</keyword>
<keyword evidence="6 8" id="KW-0408">Iron</keyword>
<dbReference type="Pfam" id="PF00067">
    <property type="entry name" value="p450"/>
    <property type="match status" value="1"/>
</dbReference>
<evidence type="ECO:0000256" key="4">
    <source>
        <dbReference type="ARBA" id="ARBA00022723"/>
    </source>
</evidence>
<evidence type="ECO:0000256" key="8">
    <source>
        <dbReference type="RuleBase" id="RU000461"/>
    </source>
</evidence>
<dbReference type="InterPro" id="IPR017972">
    <property type="entry name" value="Cyt_P450_CS"/>
</dbReference>
<evidence type="ECO:0000256" key="5">
    <source>
        <dbReference type="ARBA" id="ARBA00023002"/>
    </source>
</evidence>
<proteinExistence type="inferred from homology"/>
<dbReference type="PROSITE" id="PS00086">
    <property type="entry name" value="CYTOCHROME_P450"/>
    <property type="match status" value="1"/>
</dbReference>
<evidence type="ECO:0000313" key="9">
    <source>
        <dbReference type="EMBL" id="KAK9415734.1"/>
    </source>
</evidence>
<reference evidence="9 10" key="1">
    <citation type="journal article" date="2024" name="J. Plant Pathol.">
        <title>Sequence and assembly of the genome of Seiridium unicorne, isolate CBS 538.82, causal agent of cypress canker disease.</title>
        <authorList>
            <person name="Scali E."/>
            <person name="Rocca G.D."/>
            <person name="Danti R."/>
            <person name="Garbelotto M."/>
            <person name="Barberini S."/>
            <person name="Baroncelli R."/>
            <person name="Emiliani G."/>
        </authorList>
    </citation>
    <scope>NUCLEOTIDE SEQUENCE [LARGE SCALE GENOMIC DNA]</scope>
    <source>
        <strain evidence="9 10">BM-138-508</strain>
    </source>
</reference>
<dbReference type="PRINTS" id="PR00463">
    <property type="entry name" value="EP450I"/>
</dbReference>
<dbReference type="Proteomes" id="UP001408356">
    <property type="component" value="Unassembled WGS sequence"/>
</dbReference>
<evidence type="ECO:0000256" key="2">
    <source>
        <dbReference type="ARBA" id="ARBA00010617"/>
    </source>
</evidence>
<protein>
    <submittedName>
        <fullName evidence="9">Cytochrome P450</fullName>
    </submittedName>
</protein>
<keyword evidence="4 8" id="KW-0479">Metal-binding</keyword>
<evidence type="ECO:0000256" key="1">
    <source>
        <dbReference type="ARBA" id="ARBA00001971"/>
    </source>
</evidence>